<accession>A0A3R5WW18</accession>
<dbReference type="Pfam" id="PF00550">
    <property type="entry name" value="PP-binding"/>
    <property type="match status" value="1"/>
</dbReference>
<evidence type="ECO:0000256" key="1">
    <source>
        <dbReference type="SAM" id="SignalP"/>
    </source>
</evidence>
<dbReference type="PROSITE" id="PS50075">
    <property type="entry name" value="CARRIER"/>
    <property type="match status" value="1"/>
</dbReference>
<dbReference type="AlphaFoldDB" id="A0A3R5WW18"/>
<dbReference type="InterPro" id="IPR009081">
    <property type="entry name" value="PP-bd_ACP"/>
</dbReference>
<feature type="chain" id="PRO_5018704842" evidence="1">
    <location>
        <begin position="18"/>
        <end position="130"/>
    </location>
</feature>
<organism evidence="3">
    <name type="scientific">Vischeria sp. CAUP Q 202</name>
    <dbReference type="NCBI Taxonomy" id="1805947"/>
    <lineage>
        <taxon>Eukaryota</taxon>
        <taxon>Sar</taxon>
        <taxon>Stramenopiles</taxon>
        <taxon>Ochrophyta</taxon>
        <taxon>Eustigmatophyceae</taxon>
        <taxon>Eustigmatales</taxon>
        <taxon>Chlorobotryaceae</taxon>
        <taxon>Vischeria</taxon>
    </lineage>
</organism>
<name>A0A3R5WW18_9STRA</name>
<keyword evidence="1" id="KW-0732">Signal</keyword>
<feature type="signal peptide" evidence="1">
    <location>
        <begin position="1"/>
        <end position="17"/>
    </location>
</feature>
<sequence length="130" mass="13901">MKVVSALVLLTAGSAFAFLPPAGRMIPNTRAVARVPTTLFAAADGDGGVSEKVRSIIQKNSGDDPEVAEYLKNNSDDKAEFSELGFDSLDLAEFSMALQSEFELADMSEEDLAKFKTVQDVVSYISSSKA</sequence>
<protein>
    <submittedName>
        <fullName evidence="3">Plastid acyl carrier protein</fullName>
    </submittedName>
</protein>
<dbReference type="InterPro" id="IPR036736">
    <property type="entry name" value="ACP-like_sf"/>
</dbReference>
<proteinExistence type="evidence at transcript level"/>
<reference evidence="3" key="1">
    <citation type="journal article" date="2019" name="Genome Biol. Evol.">
        <title>Plastid Genomes and Proteins Illuminate the Evolution of Eustigmatophyte Algae and Their Bacterial Endosymbionts.</title>
        <authorList>
            <person name="Sevcikova T."/>
            <person name="Yurchenko T."/>
            <person name="Fawley K.P."/>
            <person name="Amaral R."/>
            <person name="Strnad H."/>
            <person name="Santos L.M."/>
            <person name="Fawley M.W."/>
            <person name="Elias M."/>
        </authorList>
    </citation>
    <scope>NUCLEOTIDE SEQUENCE</scope>
    <source>
        <strain evidence="3">CAUP Q 202</strain>
    </source>
</reference>
<dbReference type="Gene3D" id="1.10.1200.10">
    <property type="entry name" value="ACP-like"/>
    <property type="match status" value="1"/>
</dbReference>
<dbReference type="SUPFAM" id="SSF47336">
    <property type="entry name" value="ACP-like"/>
    <property type="match status" value="1"/>
</dbReference>
<feature type="domain" description="Carrier" evidence="2">
    <location>
        <begin position="47"/>
        <end position="129"/>
    </location>
</feature>
<evidence type="ECO:0000313" key="3">
    <source>
        <dbReference type="EMBL" id="QAA11209.1"/>
    </source>
</evidence>
<dbReference type="EMBL" id="MK281437">
    <property type="protein sequence ID" value="QAA11209.1"/>
    <property type="molecule type" value="mRNA"/>
</dbReference>
<evidence type="ECO:0000259" key="2">
    <source>
        <dbReference type="PROSITE" id="PS50075"/>
    </source>
</evidence>